<accession>A0A5B6VQE6</accession>
<dbReference type="AlphaFoldDB" id="A0A5B6VQE6"/>
<comment type="caution">
    <text evidence="1">The sequence shown here is derived from an EMBL/GenBank/DDBJ whole genome shotgun (WGS) entry which is preliminary data.</text>
</comment>
<keyword evidence="2" id="KW-1185">Reference proteome</keyword>
<organism evidence="1 2">
    <name type="scientific">Gossypium australe</name>
    <dbReference type="NCBI Taxonomy" id="47621"/>
    <lineage>
        <taxon>Eukaryota</taxon>
        <taxon>Viridiplantae</taxon>
        <taxon>Streptophyta</taxon>
        <taxon>Embryophyta</taxon>
        <taxon>Tracheophyta</taxon>
        <taxon>Spermatophyta</taxon>
        <taxon>Magnoliopsida</taxon>
        <taxon>eudicotyledons</taxon>
        <taxon>Gunneridae</taxon>
        <taxon>Pentapetalae</taxon>
        <taxon>rosids</taxon>
        <taxon>malvids</taxon>
        <taxon>Malvales</taxon>
        <taxon>Malvaceae</taxon>
        <taxon>Malvoideae</taxon>
        <taxon>Gossypium</taxon>
    </lineage>
</organism>
<sequence>MVIKNHLKVTQDYQKAFTGRRRKNRNQDAQKNKEILLVKVLWQNHKVKEITEGELSHLGLANQFGSRDYAGEDRLVARLGLNKVGNFMTKYFVKLFQNYGVPLRIWKFLDGAKETGKRPNNKMKEPVE</sequence>
<name>A0A5B6VQE6_9ROSI</name>
<protein>
    <submittedName>
        <fullName evidence="1">Uncharacterized protein</fullName>
    </submittedName>
</protein>
<dbReference type="Proteomes" id="UP000325315">
    <property type="component" value="Unassembled WGS sequence"/>
</dbReference>
<gene>
    <name evidence="1" type="ORF">EPI10_016916</name>
</gene>
<reference evidence="2" key="1">
    <citation type="journal article" date="2019" name="Plant Biotechnol. J.">
        <title>Genome sequencing of the Australian wild diploid species Gossypium australe highlights disease resistance and delayed gland morphogenesis.</title>
        <authorList>
            <person name="Cai Y."/>
            <person name="Cai X."/>
            <person name="Wang Q."/>
            <person name="Wang P."/>
            <person name="Zhang Y."/>
            <person name="Cai C."/>
            <person name="Xu Y."/>
            <person name="Wang K."/>
            <person name="Zhou Z."/>
            <person name="Wang C."/>
            <person name="Geng S."/>
            <person name="Li B."/>
            <person name="Dong Q."/>
            <person name="Hou Y."/>
            <person name="Wang H."/>
            <person name="Ai P."/>
            <person name="Liu Z."/>
            <person name="Yi F."/>
            <person name="Sun M."/>
            <person name="An G."/>
            <person name="Cheng J."/>
            <person name="Zhang Y."/>
            <person name="Shi Q."/>
            <person name="Xie Y."/>
            <person name="Shi X."/>
            <person name="Chang Y."/>
            <person name="Huang F."/>
            <person name="Chen Y."/>
            <person name="Hong S."/>
            <person name="Mi L."/>
            <person name="Sun Q."/>
            <person name="Zhang L."/>
            <person name="Zhou B."/>
            <person name="Peng R."/>
            <person name="Zhang X."/>
            <person name="Liu F."/>
        </authorList>
    </citation>
    <scope>NUCLEOTIDE SEQUENCE [LARGE SCALE GENOMIC DNA]</scope>
    <source>
        <strain evidence="2">cv. PA1801</strain>
    </source>
</reference>
<dbReference type="EMBL" id="SMMG02000006">
    <property type="protein sequence ID" value="KAA3471277.1"/>
    <property type="molecule type" value="Genomic_DNA"/>
</dbReference>
<evidence type="ECO:0000313" key="2">
    <source>
        <dbReference type="Proteomes" id="UP000325315"/>
    </source>
</evidence>
<evidence type="ECO:0000313" key="1">
    <source>
        <dbReference type="EMBL" id="KAA3471277.1"/>
    </source>
</evidence>
<proteinExistence type="predicted"/>